<dbReference type="InterPro" id="IPR050546">
    <property type="entry name" value="Glycosyl_Hydrlase_16"/>
</dbReference>
<evidence type="ECO:0000256" key="1">
    <source>
        <dbReference type="ARBA" id="ARBA00006865"/>
    </source>
</evidence>
<comment type="caution">
    <text evidence="5">The sequence shown here is derived from an EMBL/GenBank/DDBJ whole genome shotgun (WGS) entry which is preliminary data.</text>
</comment>
<keyword evidence="3" id="KW-0732">Signal</keyword>
<feature type="signal peptide" evidence="3">
    <location>
        <begin position="1"/>
        <end position="23"/>
    </location>
</feature>
<proteinExistence type="inferred from homology"/>
<dbReference type="InterPro" id="IPR013320">
    <property type="entry name" value="ConA-like_dom_sf"/>
</dbReference>
<evidence type="ECO:0000259" key="4">
    <source>
        <dbReference type="PROSITE" id="PS51762"/>
    </source>
</evidence>
<reference evidence="5 6" key="1">
    <citation type="submission" date="2016-09" db="EMBL/GenBank/DDBJ databases">
        <title>Couchioplanes caeruleus draft genome sequence.</title>
        <authorList>
            <person name="Sheehan J."/>
            <person name="Caffrey P."/>
        </authorList>
    </citation>
    <scope>NUCLEOTIDE SEQUENCE [LARGE SCALE GENOMIC DNA]</scope>
    <source>
        <strain evidence="5 6">DSM 43634</strain>
    </source>
</reference>
<dbReference type="AlphaFoldDB" id="A0A1K0FN67"/>
<dbReference type="EMBL" id="MEIA01000104">
    <property type="protein sequence ID" value="OJF14279.1"/>
    <property type="molecule type" value="Genomic_DNA"/>
</dbReference>
<organism evidence="5 6">
    <name type="scientific">Couchioplanes caeruleus subsp. caeruleus</name>
    <dbReference type="NCBI Taxonomy" id="56427"/>
    <lineage>
        <taxon>Bacteria</taxon>
        <taxon>Bacillati</taxon>
        <taxon>Actinomycetota</taxon>
        <taxon>Actinomycetes</taxon>
        <taxon>Micromonosporales</taxon>
        <taxon>Micromonosporaceae</taxon>
        <taxon>Couchioplanes</taxon>
    </lineage>
</organism>
<dbReference type="PANTHER" id="PTHR10963:SF55">
    <property type="entry name" value="GLYCOSIDE HYDROLASE FAMILY 16 PROTEIN"/>
    <property type="match status" value="1"/>
</dbReference>
<evidence type="ECO:0000313" key="5">
    <source>
        <dbReference type="EMBL" id="OJF14279.1"/>
    </source>
</evidence>
<comment type="similarity">
    <text evidence="1">Belongs to the glycosyl hydrolase 16 family.</text>
</comment>
<dbReference type="InterPro" id="IPR000757">
    <property type="entry name" value="Beta-glucanase-like"/>
</dbReference>
<sequence>MRSSRKLVATLAVAAALSGSLYAASRHDSAGAATTKLTWSDEFNAPAGTPVDATKWTMETGEPGAANQERQWYTTSTSNAAHDGTGNMVITARKENPAGYECWYGACQYTSARLITASKFTQAYGRFEARIKVPGGRGIWPAFWMLGDDIGTAGWPASGEIDILEHLGAKAPNTVYGTIHGPGYSAAAGIQSSKTLSAPLSDAFHVFSVDWRPGLIVWQIDGVEYHRATPASVGSNTWVFEHPFSLLLNLAVGGSWPGDPDASTTFPRRLLVDYVRAYTHTGEATPSTVPTTAPATTAPTPTPTTTAPTTTAPTIANPTVRRT</sequence>
<dbReference type="Pfam" id="PF00722">
    <property type="entry name" value="Glyco_hydro_16"/>
    <property type="match status" value="1"/>
</dbReference>
<keyword evidence="6" id="KW-1185">Reference proteome</keyword>
<dbReference type="Gene3D" id="2.60.120.200">
    <property type="match status" value="1"/>
</dbReference>
<dbReference type="Proteomes" id="UP000182486">
    <property type="component" value="Unassembled WGS sequence"/>
</dbReference>
<accession>A0A1K0FN67</accession>
<dbReference type="CDD" id="cd08023">
    <property type="entry name" value="GH16_laminarinase_like"/>
    <property type="match status" value="1"/>
</dbReference>
<evidence type="ECO:0000313" key="6">
    <source>
        <dbReference type="Proteomes" id="UP000182486"/>
    </source>
</evidence>
<dbReference type="SUPFAM" id="SSF49899">
    <property type="entry name" value="Concanavalin A-like lectins/glucanases"/>
    <property type="match status" value="1"/>
</dbReference>
<dbReference type="PANTHER" id="PTHR10963">
    <property type="entry name" value="GLYCOSYL HYDROLASE-RELATED"/>
    <property type="match status" value="1"/>
</dbReference>
<feature type="region of interest" description="Disordered" evidence="2">
    <location>
        <begin position="283"/>
        <end position="323"/>
    </location>
</feature>
<feature type="domain" description="GH16" evidence="4">
    <location>
        <begin position="27"/>
        <end position="283"/>
    </location>
</feature>
<name>A0A1K0FN67_9ACTN</name>
<dbReference type="GO" id="GO:0004553">
    <property type="term" value="F:hydrolase activity, hydrolyzing O-glycosyl compounds"/>
    <property type="evidence" value="ECO:0007669"/>
    <property type="project" value="InterPro"/>
</dbReference>
<feature type="chain" id="PRO_5039543183" description="GH16 domain-containing protein" evidence="3">
    <location>
        <begin position="24"/>
        <end position="323"/>
    </location>
</feature>
<gene>
    <name evidence="5" type="ORF">BG844_10635</name>
</gene>
<dbReference type="RefSeq" id="WP_071804954.1">
    <property type="nucleotide sequence ID" value="NZ_MEIA01000104.1"/>
</dbReference>
<evidence type="ECO:0000256" key="3">
    <source>
        <dbReference type="SAM" id="SignalP"/>
    </source>
</evidence>
<feature type="compositionally biased region" description="Low complexity" evidence="2">
    <location>
        <begin position="284"/>
        <end position="323"/>
    </location>
</feature>
<dbReference type="PROSITE" id="PS51762">
    <property type="entry name" value="GH16_2"/>
    <property type="match status" value="1"/>
</dbReference>
<protein>
    <recommendedName>
        <fullName evidence="4">GH16 domain-containing protein</fullName>
    </recommendedName>
</protein>
<evidence type="ECO:0000256" key="2">
    <source>
        <dbReference type="SAM" id="MobiDB-lite"/>
    </source>
</evidence>
<dbReference type="GO" id="GO:0005975">
    <property type="term" value="P:carbohydrate metabolic process"/>
    <property type="evidence" value="ECO:0007669"/>
    <property type="project" value="InterPro"/>
</dbReference>